<dbReference type="GO" id="GO:0052861">
    <property type="term" value="F:endo-1,3(4)-beta-glucanase activity"/>
    <property type="evidence" value="ECO:0007669"/>
    <property type="project" value="InterPro"/>
</dbReference>
<evidence type="ECO:0000256" key="2">
    <source>
        <dbReference type="ARBA" id="ARBA00010730"/>
    </source>
</evidence>
<evidence type="ECO:0000256" key="10">
    <source>
        <dbReference type="SAM" id="SignalP"/>
    </source>
</evidence>
<keyword evidence="7" id="KW-0961">Cell wall biogenesis/degradation</keyword>
<dbReference type="Pfam" id="PF03639">
    <property type="entry name" value="Glyco_hydro_81"/>
    <property type="match status" value="1"/>
</dbReference>
<dbReference type="Proteomes" id="UP000013776">
    <property type="component" value="Unassembled WGS sequence"/>
</dbReference>
<comment type="similarity">
    <text evidence="2">Belongs to the glycosyl hydrolase 81 family.</text>
</comment>
<keyword evidence="4" id="KW-0378">Hydrolase</keyword>
<dbReference type="Pfam" id="PF17652">
    <property type="entry name" value="Glyco_hydro81C"/>
    <property type="match status" value="1"/>
</dbReference>
<dbReference type="GO" id="GO:0000272">
    <property type="term" value="P:polysaccharide catabolic process"/>
    <property type="evidence" value="ECO:0007669"/>
    <property type="project" value="UniProtKB-KW"/>
</dbReference>
<dbReference type="InterPro" id="IPR040720">
    <property type="entry name" value="GH81_C"/>
</dbReference>
<feature type="region of interest" description="Disordered" evidence="9">
    <location>
        <begin position="1125"/>
        <end position="1144"/>
    </location>
</feature>
<feature type="signal peptide" evidence="10">
    <location>
        <begin position="1"/>
        <end position="21"/>
    </location>
</feature>
<dbReference type="EC" id="3.2.1.39" evidence="3"/>
<dbReference type="GO" id="GO:0042973">
    <property type="term" value="F:glucan endo-1,3-beta-D-glucosidase activity"/>
    <property type="evidence" value="ECO:0007669"/>
    <property type="project" value="UniProtKB-EC"/>
</dbReference>
<dbReference type="PANTHER" id="PTHR31983">
    <property type="entry name" value="ENDO-1,3(4)-BETA-GLUCANASE 1"/>
    <property type="match status" value="1"/>
</dbReference>
<evidence type="ECO:0000256" key="8">
    <source>
        <dbReference type="ARBA" id="ARBA00023326"/>
    </source>
</evidence>
<feature type="compositionally biased region" description="Low complexity" evidence="9">
    <location>
        <begin position="967"/>
        <end position="980"/>
    </location>
</feature>
<dbReference type="PANTHER" id="PTHR31983:SF0">
    <property type="entry name" value="GLUCAN ENDO-1,3-BETA-D-GLUCOSIDASE 2"/>
    <property type="match status" value="1"/>
</dbReference>
<feature type="compositionally biased region" description="Polar residues" evidence="9">
    <location>
        <begin position="910"/>
        <end position="921"/>
    </location>
</feature>
<dbReference type="VEuPathDB" id="FungiDB:TAPDE_001384"/>
<comment type="caution">
    <text evidence="13">The sequence shown here is derived from an EMBL/GenBank/DDBJ whole genome shotgun (WGS) entry which is preliminary data.</text>
</comment>
<keyword evidence="14" id="KW-1185">Reference proteome</keyword>
<dbReference type="EMBL" id="CAHR02000043">
    <property type="protein sequence ID" value="CCG81541.1"/>
    <property type="molecule type" value="Genomic_DNA"/>
</dbReference>
<dbReference type="STRING" id="1097556.R4X7W1"/>
<dbReference type="Gene3D" id="2.70.98.30">
    <property type="entry name" value="Golgi alpha-mannosidase II, domain 4"/>
    <property type="match status" value="1"/>
</dbReference>
<dbReference type="InterPro" id="IPR040451">
    <property type="entry name" value="GH81_N"/>
</dbReference>
<dbReference type="InterPro" id="IPR005200">
    <property type="entry name" value="Endo-beta-glucanase"/>
</dbReference>
<feature type="region of interest" description="Disordered" evidence="9">
    <location>
        <begin position="956"/>
        <end position="982"/>
    </location>
</feature>
<evidence type="ECO:0000256" key="1">
    <source>
        <dbReference type="ARBA" id="ARBA00000382"/>
    </source>
</evidence>
<keyword evidence="8" id="KW-0624">Polysaccharide degradation</keyword>
<evidence type="ECO:0000259" key="12">
    <source>
        <dbReference type="Pfam" id="PF17652"/>
    </source>
</evidence>
<protein>
    <recommendedName>
        <fullName evidence="3">glucan endo-1,3-beta-D-glucosidase</fullName>
        <ecNumber evidence="3">3.2.1.39</ecNumber>
    </recommendedName>
</protein>
<gene>
    <name evidence="13" type="ORF">TAPDE_001384</name>
</gene>
<evidence type="ECO:0000313" key="13">
    <source>
        <dbReference type="EMBL" id="CCG81541.1"/>
    </source>
</evidence>
<sequence>MIYRQLLGAALFLSSYTAAQGTGSVITATITDATKVPETPASVPTLTSTDVTKSPLQTTVTDPGAVTAPGAQISTTSGAPSVTVDEIATGIVKPKVVAAVAATNLFSRIASDDPATVLKGSVSHSVAPKGVSSEYTGPQGLPIATNNYYGNLFVDGQTDPAFVMPYTVYWQKGTGLCAWNALNTKYFYGSYSGESTTGPHYYYNQPGLCPIGFSSTEMSSTQQMSASNIDHQSVHLKFTPGTGTGSMVVPLVQGNAFLTSIYTGLTPQIFGGAFTSLTGVTYKSTGSTSNTGSKYRVTLNSDESWLIYIFPSATGTSSVMTLTSTSTLTGPAGFSGFIQIAKLPAGYTTADEAVYDASAGTYATQNVISGSSTGAVGRYTFDFGVQSATGSPLLSFLFAHQISSITDGVATALKLWSNVKGLMQAFTGNTLTFTESEMPIDIQFLPWSPNGALQTYSVDALKAIATAANAESKQVMSLQTNLDSMYYSGKALAKFAQICLTLHDILEQDATSCVTELEQSIATFISNSNINPLVYDNVWKGAISSCGNSGCDFGNAWYNDHHFHYGYFVYAAAVIGHIDPAWLTTSNKAYINTLIRDFANPSTDDTAFPQFRAFDWYAGHSWAHGITSAGDGKDEESSSEDYNALYGMKLWGKVIGDASMEGRGNLMLAVMRRSMQNNMLMAPDNAVQPSSFVPQYVAGITFMNKVDHTTYFGQNEEYIQGIHMIPLTPISAYFRSPTFVSEEWSAVIKPILSNVQGGWLGILMANYAIANSTASYGFFSSSAFSSNYLDGGASQTWYLAYAAGLGGAGSSSVSSSSSSASTTPHSTMASSAVISSTFPASASVTASHSASLSIVVTSTSSASASTSASASVTASHSASVSIVVTSTSSASASALTSTSVTASHSASVSPSQTVSGSITHSKTTTSLSTVTGFAINVPKDNGELSSSASAFAKQSSMRSQSVPVGETSVSSTNSAVSTTTPMASSIPSTVITLSLGGRGVSCRERLLILSDTADFITIYDNGTLACGNSNAMLLPRSTSQSAFSIELSAVPSVKALKSSFVLKENTLLLYLTSILSRKRQDTSYTAGDQQLTFVYDQNNVVFAVLPGQNTTMTAFTPEVAVVTTPQSPTLSSRMGPNTLTTQSDPTMQTSMASGLLSTTSSSALVTSSVTPFNVPSSTVTSTFTTPATSSAAQGSVSGQTSASSTGQGGNGLDALGKTVITSTTPTLATNYTTITYSTTINGQATIITTVVPIGATSVNVVPSTTAANVVLSTIAANVVPTTTAANVVPATVAANVVPTTAVDNVVFTATAVNVGPMTAVDNVDPTIAVDIVVPTATATSVAGAQKAGAAAANVPGVVTQGTVITTTPTSVATGFSTQTTIAASTGAAAVAAAAAASNNVISSDSSQTASTLTTNTDNTVVAASSANTLPVVKAPSLPAYVSASNKVVFSIGSILAMMLLHLA</sequence>
<evidence type="ECO:0000259" key="11">
    <source>
        <dbReference type="Pfam" id="PF03639"/>
    </source>
</evidence>
<dbReference type="eggNOG" id="KOG2254">
    <property type="taxonomic scope" value="Eukaryota"/>
</dbReference>
<evidence type="ECO:0000256" key="6">
    <source>
        <dbReference type="ARBA" id="ARBA00023295"/>
    </source>
</evidence>
<feature type="compositionally biased region" description="Low complexity" evidence="9">
    <location>
        <begin position="1186"/>
        <end position="1205"/>
    </location>
</feature>
<evidence type="ECO:0000256" key="7">
    <source>
        <dbReference type="ARBA" id="ARBA00023316"/>
    </source>
</evidence>
<dbReference type="Gene3D" id="1.10.287.1170">
    <property type="entry name" value="glycoside hydrolase family 81 endo-[beta] glucanase"/>
    <property type="match status" value="1"/>
</dbReference>
<reference evidence="13 14" key="1">
    <citation type="journal article" date="2013" name="MBio">
        <title>Genome sequencing of the plant pathogen Taphrina deformans, the causal agent of peach leaf curl.</title>
        <authorList>
            <person name="Cisse O.H."/>
            <person name="Almeida J.M.G.C.F."/>
            <person name="Fonseca A."/>
            <person name="Kumar A.A."/>
            <person name="Salojaervi J."/>
            <person name="Overmyer K."/>
            <person name="Hauser P.M."/>
            <person name="Pagni M."/>
        </authorList>
    </citation>
    <scope>NUCLEOTIDE SEQUENCE [LARGE SCALE GENOMIC DNA]</scope>
    <source>
        <strain evidence="14">PYCC 5710 / ATCC 11124 / CBS 356.35 / IMI 108563 / JCM 9778 / NBRC 8474</strain>
    </source>
</reference>
<name>R4X7W1_TAPDE</name>
<proteinExistence type="inferred from homology"/>
<organism evidence="13 14">
    <name type="scientific">Taphrina deformans (strain PYCC 5710 / ATCC 11124 / CBS 356.35 / IMI 108563 / JCM 9778 / NBRC 8474)</name>
    <name type="common">Peach leaf curl fungus</name>
    <name type="synonym">Lalaria deformans</name>
    <dbReference type="NCBI Taxonomy" id="1097556"/>
    <lineage>
        <taxon>Eukaryota</taxon>
        <taxon>Fungi</taxon>
        <taxon>Dikarya</taxon>
        <taxon>Ascomycota</taxon>
        <taxon>Taphrinomycotina</taxon>
        <taxon>Taphrinomycetes</taxon>
        <taxon>Taphrinales</taxon>
        <taxon>Taphrinaceae</taxon>
        <taxon>Taphrina</taxon>
    </lineage>
</organism>
<feature type="region of interest" description="Disordered" evidence="9">
    <location>
        <begin position="1186"/>
        <end position="1210"/>
    </location>
</feature>
<accession>R4X7W1</accession>
<keyword evidence="6" id="KW-0326">Glycosidase</keyword>
<dbReference type="PROSITE" id="PS52008">
    <property type="entry name" value="GH81"/>
    <property type="match status" value="1"/>
</dbReference>
<evidence type="ECO:0000256" key="4">
    <source>
        <dbReference type="ARBA" id="ARBA00022801"/>
    </source>
</evidence>
<evidence type="ECO:0000256" key="3">
    <source>
        <dbReference type="ARBA" id="ARBA00012780"/>
    </source>
</evidence>
<keyword evidence="10" id="KW-0732">Signal</keyword>
<feature type="domain" description="Glycosyl hydrolase family 81 N-terminal" evidence="11">
    <location>
        <begin position="138"/>
        <end position="449"/>
    </location>
</feature>
<keyword evidence="5" id="KW-0119">Carbohydrate metabolism</keyword>
<dbReference type="GO" id="GO:0009986">
    <property type="term" value="C:cell surface"/>
    <property type="evidence" value="ECO:0007669"/>
    <property type="project" value="TreeGrafter"/>
</dbReference>
<evidence type="ECO:0000256" key="5">
    <source>
        <dbReference type="ARBA" id="ARBA00023277"/>
    </source>
</evidence>
<dbReference type="OrthoDB" id="4473401at2759"/>
<feature type="region of interest" description="Disordered" evidence="9">
    <location>
        <begin position="901"/>
        <end position="921"/>
    </location>
</feature>
<dbReference type="GO" id="GO:0071555">
    <property type="term" value="P:cell wall organization"/>
    <property type="evidence" value="ECO:0007669"/>
    <property type="project" value="UniProtKB-KW"/>
</dbReference>
<evidence type="ECO:0000256" key="9">
    <source>
        <dbReference type="SAM" id="MobiDB-lite"/>
    </source>
</evidence>
<feature type="domain" description="Glycosyl hydrolase family 81 C-terminal" evidence="12">
    <location>
        <begin position="456"/>
        <end position="799"/>
    </location>
</feature>
<feature type="chain" id="PRO_5004373159" description="glucan endo-1,3-beta-D-glucosidase" evidence="10">
    <location>
        <begin position="22"/>
        <end position="1463"/>
    </location>
</feature>
<comment type="catalytic activity">
    <reaction evidence="1">
        <text>Hydrolysis of (1-&gt;3)-beta-D-glucosidic linkages in (1-&gt;3)-beta-D-glucans.</text>
        <dbReference type="EC" id="3.2.1.39"/>
    </reaction>
</comment>
<evidence type="ECO:0000313" key="14">
    <source>
        <dbReference type="Proteomes" id="UP000013776"/>
    </source>
</evidence>